<organism evidence="3 4">
    <name type="scientific">Ottowia testudinis</name>
    <dbReference type="NCBI Taxonomy" id="2816950"/>
    <lineage>
        <taxon>Bacteria</taxon>
        <taxon>Pseudomonadati</taxon>
        <taxon>Pseudomonadota</taxon>
        <taxon>Betaproteobacteria</taxon>
        <taxon>Burkholderiales</taxon>
        <taxon>Comamonadaceae</taxon>
        <taxon>Ottowia</taxon>
    </lineage>
</organism>
<feature type="chain" id="PRO_5037515037" evidence="1">
    <location>
        <begin position="23"/>
        <end position="341"/>
    </location>
</feature>
<evidence type="ECO:0000313" key="4">
    <source>
        <dbReference type="Proteomes" id="UP000663903"/>
    </source>
</evidence>
<reference evidence="3" key="1">
    <citation type="submission" date="2021-03" db="EMBL/GenBank/DDBJ databases">
        <title>Ottowia sp. 27C isolated from the cloaca of a Giant Asian pond turtle (Heosemys grandis).</title>
        <authorList>
            <person name="Spergser J."/>
            <person name="Busse H.-J."/>
        </authorList>
    </citation>
    <scope>NUCLEOTIDE SEQUENCE</scope>
    <source>
        <strain evidence="3">27C</strain>
    </source>
</reference>
<dbReference type="Pfam" id="PF20243">
    <property type="entry name" value="MbnP"/>
    <property type="match status" value="1"/>
</dbReference>
<sequence>MTLRKFSLAPVAALTTFALLSACGGGSDDPAGWQTDGNVKLQFAAYNGAAPITCDSKLKLGTKARDVKIADMRFYIANVNLIKEDGGKVALKLKQTDNYNYTSADGKHSVSLIDLEQKGVGLCDGSPATNPVIEGTVPAGRYTGAEMVLGVPFEINHLNAADASTPAVLQTSVHPGMSWNWRGGRKFTNIEFDQDQAADATPWESAAAGKPGYVLLHLGSTGCLGDPAKGTPVSSCSAPNRVPLSFASFDPAKQVIALDAAALFNYDIASKREGVSGCMSSPTDRGCTQLFDALALDFGKVLLGANNQPELDKDGFAKIDGKGTGLPIAGKTQSVFKLVNK</sequence>
<gene>
    <name evidence="3" type="ORF">J1M35_19245</name>
</gene>
<dbReference type="NCBIfam" id="TIGR04052">
    <property type="entry name" value="MbnP_like_WxW"/>
    <property type="match status" value="1"/>
</dbReference>
<dbReference type="KEGG" id="otd:J1M35_19245"/>
<evidence type="ECO:0000259" key="2">
    <source>
        <dbReference type="Pfam" id="PF20243"/>
    </source>
</evidence>
<feature type="domain" description="Copper-binding protein MbnP-like" evidence="2">
    <location>
        <begin position="37"/>
        <end position="279"/>
    </location>
</feature>
<keyword evidence="4" id="KW-1185">Reference proteome</keyword>
<keyword evidence="1" id="KW-0732">Signal</keyword>
<dbReference type="AlphaFoldDB" id="A0A975CF86"/>
<name>A0A975CF86_9BURK</name>
<dbReference type="InterPro" id="IPR046863">
    <property type="entry name" value="MbnP-like_dom"/>
</dbReference>
<protein>
    <submittedName>
        <fullName evidence="3">Metallo-mystery pair system four-Cys motif protein</fullName>
    </submittedName>
</protein>
<dbReference type="EMBL" id="CP071796">
    <property type="protein sequence ID" value="QTD45130.1"/>
    <property type="molecule type" value="Genomic_DNA"/>
</dbReference>
<evidence type="ECO:0000256" key="1">
    <source>
        <dbReference type="SAM" id="SignalP"/>
    </source>
</evidence>
<dbReference type="InterPro" id="IPR023977">
    <property type="entry name" value="MbnP-like"/>
</dbReference>
<feature type="signal peptide" evidence="1">
    <location>
        <begin position="1"/>
        <end position="22"/>
    </location>
</feature>
<accession>A0A975CF86</accession>
<proteinExistence type="predicted"/>
<dbReference type="RefSeq" id="WP_208008882.1">
    <property type="nucleotide sequence ID" value="NZ_CP071796.1"/>
</dbReference>
<evidence type="ECO:0000313" key="3">
    <source>
        <dbReference type="EMBL" id="QTD45130.1"/>
    </source>
</evidence>
<dbReference type="Proteomes" id="UP000663903">
    <property type="component" value="Chromosome"/>
</dbReference>
<dbReference type="PROSITE" id="PS51257">
    <property type="entry name" value="PROKAR_LIPOPROTEIN"/>
    <property type="match status" value="1"/>
</dbReference>